<protein>
    <recommendedName>
        <fullName evidence="2">ABC-type xenobiotic transporter</fullName>
        <ecNumber evidence="2">7.6.2.2</ecNumber>
    </recommendedName>
</protein>
<dbReference type="RefSeq" id="WP_271314011.1">
    <property type="nucleotide sequence ID" value="NZ_JAAGKO020000003.1"/>
</dbReference>
<dbReference type="InterPro" id="IPR003439">
    <property type="entry name" value="ABC_transporter-like_ATP-bd"/>
</dbReference>
<dbReference type="Gene3D" id="3.40.50.300">
    <property type="entry name" value="P-loop containing nucleotide triphosphate hydrolases"/>
    <property type="match status" value="1"/>
</dbReference>
<dbReference type="PANTHER" id="PTHR42711">
    <property type="entry name" value="ABC TRANSPORTER ATP-BINDING PROTEIN"/>
    <property type="match status" value="1"/>
</dbReference>
<dbReference type="GO" id="GO:0016887">
    <property type="term" value="F:ATP hydrolysis activity"/>
    <property type="evidence" value="ECO:0007669"/>
    <property type="project" value="InterPro"/>
</dbReference>
<dbReference type="GO" id="GO:0005524">
    <property type="term" value="F:ATP binding"/>
    <property type="evidence" value="ECO:0007669"/>
    <property type="project" value="UniProtKB-KW"/>
</dbReference>
<dbReference type="Proteomes" id="UP001156398">
    <property type="component" value="Unassembled WGS sequence"/>
</dbReference>
<keyword evidence="7" id="KW-1278">Translocase</keyword>
<dbReference type="SMART" id="SM00382">
    <property type="entry name" value="AAA"/>
    <property type="match status" value="1"/>
</dbReference>
<keyword evidence="14" id="KW-1185">Reference proteome</keyword>
<accession>A0AA90KHW7</accession>
<dbReference type="InterPro" id="IPR027417">
    <property type="entry name" value="P-loop_NTPase"/>
</dbReference>
<gene>
    <name evidence="12" type="ORF">POF43_003315</name>
    <name evidence="13" type="ORF">POF50_024060</name>
</gene>
<evidence type="ECO:0000256" key="8">
    <source>
        <dbReference type="ARBA" id="ARBA00023136"/>
    </source>
</evidence>
<dbReference type="InterPro" id="IPR017871">
    <property type="entry name" value="ABC_transporter-like_CS"/>
</dbReference>
<keyword evidence="8" id="KW-0472">Membrane</keyword>
<evidence type="ECO:0000256" key="7">
    <source>
        <dbReference type="ARBA" id="ARBA00022967"/>
    </source>
</evidence>
<proteinExistence type="inferred from homology"/>
<dbReference type="InterPro" id="IPR003593">
    <property type="entry name" value="AAA+_ATPase"/>
</dbReference>
<dbReference type="PROSITE" id="PS00211">
    <property type="entry name" value="ABC_TRANSPORTER_1"/>
    <property type="match status" value="1"/>
</dbReference>
<evidence type="ECO:0000256" key="2">
    <source>
        <dbReference type="ARBA" id="ARBA00012191"/>
    </source>
</evidence>
<evidence type="ECO:0000256" key="5">
    <source>
        <dbReference type="ARBA" id="ARBA00022741"/>
    </source>
</evidence>
<keyword evidence="9" id="KW-0046">Antibiotic resistance</keyword>
<comment type="caution">
    <text evidence="13">The sequence shown here is derived from an EMBL/GenBank/DDBJ whole genome shotgun (WGS) entry which is preliminary data.</text>
</comment>
<keyword evidence="4" id="KW-1003">Cell membrane</keyword>
<dbReference type="GO" id="GO:0008559">
    <property type="term" value="F:ABC-type xenobiotic transporter activity"/>
    <property type="evidence" value="ECO:0007669"/>
    <property type="project" value="UniProtKB-EC"/>
</dbReference>
<dbReference type="GO" id="GO:0005886">
    <property type="term" value="C:plasma membrane"/>
    <property type="evidence" value="ECO:0007669"/>
    <property type="project" value="UniProtKB-SubCell"/>
</dbReference>
<dbReference type="Pfam" id="PF00005">
    <property type="entry name" value="ABC_tran"/>
    <property type="match status" value="1"/>
</dbReference>
<dbReference type="SUPFAM" id="SSF52540">
    <property type="entry name" value="P-loop containing nucleoside triphosphate hydrolases"/>
    <property type="match status" value="1"/>
</dbReference>
<dbReference type="EC" id="7.6.2.2" evidence="2"/>
<dbReference type="InterPro" id="IPR050763">
    <property type="entry name" value="ABC_transporter_ATP-binding"/>
</dbReference>
<comment type="subcellular location">
    <subcellularLocation>
        <location evidence="1">Cell membrane</location>
        <topology evidence="1">Peripheral membrane protein</topology>
        <orientation evidence="1">Cytoplasmic side</orientation>
    </subcellularLocation>
</comment>
<evidence type="ECO:0000256" key="9">
    <source>
        <dbReference type="ARBA" id="ARBA00023251"/>
    </source>
</evidence>
<evidence type="ECO:0000256" key="10">
    <source>
        <dbReference type="ARBA" id="ARBA00049985"/>
    </source>
</evidence>
<dbReference type="FunFam" id="3.40.50.300:FF:000589">
    <property type="entry name" value="ABC transporter, ATP-binding subunit"/>
    <property type="match status" value="1"/>
</dbReference>
<evidence type="ECO:0000313" key="12">
    <source>
        <dbReference type="EMBL" id="MDI5961759.1"/>
    </source>
</evidence>
<keyword evidence="3" id="KW-0813">Transport</keyword>
<evidence type="ECO:0000256" key="4">
    <source>
        <dbReference type="ARBA" id="ARBA00022475"/>
    </source>
</evidence>
<dbReference type="PANTHER" id="PTHR42711:SF5">
    <property type="entry name" value="ABC TRANSPORTER ATP-BINDING PROTEIN NATA"/>
    <property type="match status" value="1"/>
</dbReference>
<evidence type="ECO:0000313" key="13">
    <source>
        <dbReference type="EMBL" id="MDI5972375.1"/>
    </source>
</evidence>
<dbReference type="EMBL" id="JAAGKO020000003">
    <property type="protein sequence ID" value="MDI5961759.1"/>
    <property type="molecule type" value="Genomic_DNA"/>
</dbReference>
<organism evidence="13">
    <name type="scientific">Streptantibioticus silvisoli</name>
    <dbReference type="NCBI Taxonomy" id="2705255"/>
    <lineage>
        <taxon>Bacteria</taxon>
        <taxon>Bacillati</taxon>
        <taxon>Actinomycetota</taxon>
        <taxon>Actinomycetes</taxon>
        <taxon>Kitasatosporales</taxon>
        <taxon>Streptomycetaceae</taxon>
        <taxon>Streptantibioticus</taxon>
    </lineage>
</organism>
<keyword evidence="5" id="KW-0547">Nucleotide-binding</keyword>
<keyword evidence="6 13" id="KW-0067">ATP-binding</keyword>
<dbReference type="CDD" id="cd03230">
    <property type="entry name" value="ABC_DR_subfamily_A"/>
    <property type="match status" value="1"/>
</dbReference>
<feature type="domain" description="ABC transporter" evidence="11">
    <location>
        <begin position="12"/>
        <end position="238"/>
    </location>
</feature>
<evidence type="ECO:0000259" key="11">
    <source>
        <dbReference type="PROSITE" id="PS50893"/>
    </source>
</evidence>
<evidence type="ECO:0000256" key="3">
    <source>
        <dbReference type="ARBA" id="ARBA00022448"/>
    </source>
</evidence>
<sequence length="307" mass="32962">MTTHDTAPGAAVLIEDVHKAYGQVRAVDGVSLRVEQGEFFGILGPNGAGKTTLIEMVEGLREPDRGTIAVLGTTPWPRDVALLRRIGVQTQASAFFTRLTAVEHLRTVAELYGLGPDAADRSLAQAGLTEKAGTRVDKLSGGQRQRLAIATALIHRPELIFLDEPTAALDPEVRRTLWDMLRALRGEGRTIIHTTHHLDEAEALCDRVAIMAGGRIVALDSPGNLIRALDAPTRLSVPAGRLSVHKAEAVDGVARAYEEAGEVVMETREPGRALVAVGELTGLDQVRTRTATLEDAYLRLTGSEHTA</sequence>
<reference evidence="13 14" key="1">
    <citation type="submission" date="2023-05" db="EMBL/GenBank/DDBJ databases">
        <title>Streptantibioticus silvisoli sp. nov., acidotolerant actinomycetes 1 from pine litter.</title>
        <authorList>
            <person name="Swiecimska M."/>
            <person name="Golinska P."/>
            <person name="Sangal V."/>
            <person name="Wachnowicz B."/>
            <person name="Goodfellow M."/>
        </authorList>
    </citation>
    <scope>NUCLEOTIDE SEQUENCE</scope>
    <source>
        <strain evidence="13">SL13</strain>
        <strain evidence="12 14">SL54</strain>
    </source>
</reference>
<dbReference type="GO" id="GO:0046677">
    <property type="term" value="P:response to antibiotic"/>
    <property type="evidence" value="ECO:0007669"/>
    <property type="project" value="UniProtKB-KW"/>
</dbReference>
<evidence type="ECO:0000256" key="1">
    <source>
        <dbReference type="ARBA" id="ARBA00004413"/>
    </source>
</evidence>
<evidence type="ECO:0000313" key="14">
    <source>
        <dbReference type="Proteomes" id="UP001156398"/>
    </source>
</evidence>
<evidence type="ECO:0000256" key="6">
    <source>
        <dbReference type="ARBA" id="ARBA00022840"/>
    </source>
</evidence>
<dbReference type="AlphaFoldDB" id="A0AA90KHW7"/>
<name>A0AA90KHW7_9ACTN</name>
<dbReference type="EMBL" id="JABXJJ020000031">
    <property type="protein sequence ID" value="MDI5972375.1"/>
    <property type="molecule type" value="Genomic_DNA"/>
</dbReference>
<dbReference type="PROSITE" id="PS50893">
    <property type="entry name" value="ABC_TRANSPORTER_2"/>
    <property type="match status" value="1"/>
</dbReference>
<comment type="similarity">
    <text evidence="10">Belongs to the ABC transporter superfamily. Drug exporter-1 (DrugE1) (TC 3.A.1.105) family.</text>
</comment>